<dbReference type="EMBL" id="KN716469">
    <property type="protein sequence ID" value="KJH44480.1"/>
    <property type="molecule type" value="Genomic_DNA"/>
</dbReference>
<evidence type="ECO:0000256" key="2">
    <source>
        <dbReference type="SAM" id="MobiDB-lite"/>
    </source>
</evidence>
<dbReference type="InterPro" id="IPR007763">
    <property type="entry name" value="NDUFA12"/>
</dbReference>
<dbReference type="PANTHER" id="PTHR32470">
    <property type="entry name" value="ADH DEHYDROGENASE [UBIQUINONE] 1 ALPHA SUBCOMPLEX ASSEMBLY FACTOR 2"/>
    <property type="match status" value="1"/>
</dbReference>
<proteinExistence type="inferred from homology"/>
<evidence type="ECO:0000313" key="4">
    <source>
        <dbReference type="Proteomes" id="UP000053766"/>
    </source>
</evidence>
<dbReference type="Proteomes" id="UP000053766">
    <property type="component" value="Unassembled WGS sequence"/>
</dbReference>
<name>A0A0D8XIK0_DICVI</name>
<protein>
    <recommendedName>
        <fullName evidence="5">NADH dehydrogenase [ubiquinone] 1 alpha subcomplex subunit 12</fullName>
    </recommendedName>
</protein>
<accession>A0A0D8XIK0</accession>
<dbReference type="OrthoDB" id="10255576at2759"/>
<dbReference type="InterPro" id="IPR052618">
    <property type="entry name" value="ComplexI_NDUFA12"/>
</dbReference>
<sequence length="147" mass="16681">MSRPGAWGRVLSNLWKYLRKDWSYKEYVGEDSAGNRFYEIKNTKSNVKRSFTCFKLSGYHAPVGVSNSEVSVEWQAWLKGTRRFPPSDEEIALNKMKQQAQLAQNAETERRAPHVATIGSNQPRNKPEAFPSHEDFESAPGSKTSGK</sequence>
<organism evidence="3 4">
    <name type="scientific">Dictyocaulus viviparus</name>
    <name type="common">Bovine lungworm</name>
    <dbReference type="NCBI Taxonomy" id="29172"/>
    <lineage>
        <taxon>Eukaryota</taxon>
        <taxon>Metazoa</taxon>
        <taxon>Ecdysozoa</taxon>
        <taxon>Nematoda</taxon>
        <taxon>Chromadorea</taxon>
        <taxon>Rhabditida</taxon>
        <taxon>Rhabditina</taxon>
        <taxon>Rhabditomorpha</taxon>
        <taxon>Strongyloidea</taxon>
        <taxon>Metastrongylidae</taxon>
        <taxon>Dictyocaulus</taxon>
    </lineage>
</organism>
<dbReference type="GO" id="GO:0045271">
    <property type="term" value="C:respiratory chain complex I"/>
    <property type="evidence" value="ECO:0007669"/>
    <property type="project" value="InterPro"/>
</dbReference>
<comment type="similarity">
    <text evidence="1">Belongs to the complex I NDUFA12 subunit family.</text>
</comment>
<dbReference type="Pfam" id="PF05071">
    <property type="entry name" value="NDUFA12"/>
    <property type="match status" value="1"/>
</dbReference>
<feature type="compositionally biased region" description="Polar residues" evidence="2">
    <location>
        <begin position="96"/>
        <end position="106"/>
    </location>
</feature>
<evidence type="ECO:0000256" key="1">
    <source>
        <dbReference type="ARBA" id="ARBA00007355"/>
    </source>
</evidence>
<evidence type="ECO:0008006" key="5">
    <source>
        <dbReference type="Google" id="ProtNLM"/>
    </source>
</evidence>
<evidence type="ECO:0000313" key="3">
    <source>
        <dbReference type="EMBL" id="KJH44480.1"/>
    </source>
</evidence>
<dbReference type="GO" id="GO:0032981">
    <property type="term" value="P:mitochondrial respiratory chain complex I assembly"/>
    <property type="evidence" value="ECO:0007669"/>
    <property type="project" value="TreeGrafter"/>
</dbReference>
<dbReference type="PANTHER" id="PTHR32470:SF2">
    <property type="entry name" value="NADH DEHYDROGENASE [UBIQUINONE] 1 ALPHA SUBCOMPLEX ASSEMBLY FACTOR 2"/>
    <property type="match status" value="1"/>
</dbReference>
<dbReference type="AlphaFoldDB" id="A0A0D8XIK0"/>
<dbReference type="STRING" id="29172.A0A0D8XIK0"/>
<reference evidence="4" key="2">
    <citation type="journal article" date="2016" name="Sci. Rep.">
        <title>Dictyocaulus viviparus genome, variome and transcriptome elucidate lungworm biology and support future intervention.</title>
        <authorList>
            <person name="McNulty S.N."/>
            <person name="Strube C."/>
            <person name="Rosa B.A."/>
            <person name="Martin J.C."/>
            <person name="Tyagi R."/>
            <person name="Choi Y.J."/>
            <person name="Wang Q."/>
            <person name="Hallsworth Pepin K."/>
            <person name="Zhang X."/>
            <person name="Ozersky P."/>
            <person name="Wilson R.K."/>
            <person name="Sternberg P.W."/>
            <person name="Gasser R.B."/>
            <person name="Mitreva M."/>
        </authorList>
    </citation>
    <scope>NUCLEOTIDE SEQUENCE [LARGE SCALE GENOMIC DNA]</scope>
    <source>
        <strain evidence="4">HannoverDv2000</strain>
    </source>
</reference>
<feature type="region of interest" description="Disordered" evidence="2">
    <location>
        <begin position="96"/>
        <end position="147"/>
    </location>
</feature>
<reference evidence="3 4" key="1">
    <citation type="submission" date="2013-11" db="EMBL/GenBank/DDBJ databases">
        <title>Draft genome of the bovine lungworm Dictyocaulus viviparus.</title>
        <authorList>
            <person name="Mitreva M."/>
        </authorList>
    </citation>
    <scope>NUCLEOTIDE SEQUENCE [LARGE SCALE GENOMIC DNA]</scope>
    <source>
        <strain evidence="3 4">HannoverDv2000</strain>
    </source>
</reference>
<gene>
    <name evidence="3" type="ORF">DICVIV_09488</name>
</gene>
<dbReference type="GO" id="GO:0005739">
    <property type="term" value="C:mitochondrion"/>
    <property type="evidence" value="ECO:0007669"/>
    <property type="project" value="TreeGrafter"/>
</dbReference>
<keyword evidence="4" id="KW-1185">Reference proteome</keyword>
<feature type="compositionally biased region" description="Basic and acidic residues" evidence="2">
    <location>
        <begin position="125"/>
        <end position="136"/>
    </location>
</feature>